<evidence type="ECO:0000256" key="10">
    <source>
        <dbReference type="ARBA" id="ARBA00034808"/>
    </source>
</evidence>
<keyword evidence="8" id="KW-0413">Isomerase</keyword>
<dbReference type="Gene3D" id="3.40.50.300">
    <property type="entry name" value="P-loop containing nucleotide triphosphate hydrolases"/>
    <property type="match status" value="2"/>
</dbReference>
<evidence type="ECO:0000256" key="5">
    <source>
        <dbReference type="ARBA" id="ARBA00022806"/>
    </source>
</evidence>
<keyword evidence="3" id="KW-0547">Nucleotide-binding</keyword>
<dbReference type="PANTHER" id="PTHR13710">
    <property type="entry name" value="DNA HELICASE RECQ FAMILY MEMBER"/>
    <property type="match status" value="1"/>
</dbReference>
<dbReference type="GO" id="GO:0005737">
    <property type="term" value="C:cytoplasm"/>
    <property type="evidence" value="ECO:0007669"/>
    <property type="project" value="TreeGrafter"/>
</dbReference>
<accession>A0A6J4H1G2</accession>
<evidence type="ECO:0000259" key="13">
    <source>
        <dbReference type="PROSITE" id="PS51192"/>
    </source>
</evidence>
<dbReference type="GO" id="GO:0009378">
    <property type="term" value="F:four-way junction helicase activity"/>
    <property type="evidence" value="ECO:0007669"/>
    <property type="project" value="TreeGrafter"/>
</dbReference>
<dbReference type="InterPro" id="IPR032284">
    <property type="entry name" value="RecQ_Zn-bd"/>
</dbReference>
<feature type="domain" description="Helicase C-terminal" evidence="14">
    <location>
        <begin position="229"/>
        <end position="383"/>
    </location>
</feature>
<dbReference type="PROSITE" id="PS51194">
    <property type="entry name" value="HELICASE_CTER"/>
    <property type="match status" value="1"/>
</dbReference>
<dbReference type="GO" id="GO:0006310">
    <property type="term" value="P:DNA recombination"/>
    <property type="evidence" value="ECO:0007669"/>
    <property type="project" value="InterPro"/>
</dbReference>
<dbReference type="CDD" id="cd17920">
    <property type="entry name" value="DEXHc_RecQ"/>
    <property type="match status" value="1"/>
</dbReference>
<evidence type="ECO:0000259" key="14">
    <source>
        <dbReference type="PROSITE" id="PS51194"/>
    </source>
</evidence>
<sequence length="545" mass="58855">MAPVLSDLEEMASSVFGWEDLRSGQRRAMQALLEGSNVLCVMPTGSGKSAIYQVPGLALPGVVVVISPLIALQHDQAETINASAGAGRAYVVNSGLNRAETDEAWDAAAEADEERRAKFLFLAPEQVAKEEAVERLRPLEVSLLVIDEAHCVSAWGHDFRPDYLQLGSLADSLSCPVLALTATASAPVQEEITRQLHLADPVVLVEGFDRPNLHLEVVPHVQEADKHRAVVEQVEGLEKPGLVYVATRKAADKLAEELSALGMNAASYHSGRRSSDREEVHEGFLDGRLDVVVATTAFGMGINKPDVRFVVHEAVADSLDSYYQEIGRGGRAGGPAAATLHYRPEDLSLRRFFAAKTADRQGLEQLCAVLRAQEGPTSLKELRDLTGLSQRRAAGLMNLLEAAGAVRAGADGYSAGELPPAEAAERAVEQAQVRETIDTTRVEMLRRYAESRGCRRQFLLAYFAEEFDGPCGHCDNCADGSAPENQQPEVDVPYAVQSKVEHTEWGPGTVMGYEDGTVTVLFETTGYRTLSLDLVAEKGLLRAAG</sequence>
<protein>
    <recommendedName>
        <fullName evidence="11">ATP-dependent DNA helicase RecQ</fullName>
        <ecNumber evidence="10">5.6.2.4</ecNumber>
    </recommendedName>
    <alternativeName>
        <fullName evidence="12">DNA 3'-5' helicase RecQ</fullName>
    </alternativeName>
</protein>
<dbReference type="SUPFAM" id="SSF52540">
    <property type="entry name" value="P-loop containing nucleoside triphosphate hydrolases"/>
    <property type="match status" value="1"/>
</dbReference>
<dbReference type="InterPro" id="IPR027417">
    <property type="entry name" value="P-loop_NTPase"/>
</dbReference>
<reference evidence="15" key="1">
    <citation type="submission" date="2020-02" db="EMBL/GenBank/DDBJ databases">
        <authorList>
            <person name="Meier V. D."/>
        </authorList>
    </citation>
    <scope>NUCLEOTIDE SEQUENCE</scope>
    <source>
        <strain evidence="15">AVDCRST_MAG83</strain>
    </source>
</reference>
<dbReference type="SMART" id="SM00490">
    <property type="entry name" value="HELICc"/>
    <property type="match status" value="1"/>
</dbReference>
<dbReference type="GO" id="GO:0043138">
    <property type="term" value="F:3'-5' DNA helicase activity"/>
    <property type="evidence" value="ECO:0007669"/>
    <property type="project" value="UniProtKB-EC"/>
</dbReference>
<dbReference type="GO" id="GO:0006281">
    <property type="term" value="P:DNA repair"/>
    <property type="evidence" value="ECO:0007669"/>
    <property type="project" value="TreeGrafter"/>
</dbReference>
<feature type="domain" description="Helicase ATP-binding" evidence="13">
    <location>
        <begin position="29"/>
        <end position="202"/>
    </location>
</feature>
<dbReference type="EMBL" id="CADCTE010000002">
    <property type="protein sequence ID" value="CAA9211699.1"/>
    <property type="molecule type" value="Genomic_DNA"/>
</dbReference>
<comment type="catalytic activity">
    <reaction evidence="9">
        <text>Couples ATP hydrolysis with the unwinding of duplex DNA by translocating in the 3'-5' direction.</text>
        <dbReference type="EC" id="5.6.2.4"/>
    </reaction>
</comment>
<evidence type="ECO:0000256" key="2">
    <source>
        <dbReference type="ARBA" id="ARBA00022723"/>
    </source>
</evidence>
<evidence type="ECO:0000256" key="12">
    <source>
        <dbReference type="ARBA" id="ARBA00044550"/>
    </source>
</evidence>
<keyword evidence="7" id="KW-0238">DNA-binding</keyword>
<evidence type="ECO:0000256" key="6">
    <source>
        <dbReference type="ARBA" id="ARBA00022840"/>
    </source>
</evidence>
<gene>
    <name evidence="15" type="ORF">AVDCRST_MAG83-88</name>
</gene>
<evidence type="ECO:0000256" key="9">
    <source>
        <dbReference type="ARBA" id="ARBA00034617"/>
    </source>
</evidence>
<comment type="similarity">
    <text evidence="1">Belongs to the helicase family. RecQ subfamily.</text>
</comment>
<dbReference type="GO" id="GO:0046872">
    <property type="term" value="F:metal ion binding"/>
    <property type="evidence" value="ECO:0007669"/>
    <property type="project" value="UniProtKB-KW"/>
</dbReference>
<keyword evidence="6" id="KW-0067">ATP-binding</keyword>
<evidence type="ECO:0000256" key="1">
    <source>
        <dbReference type="ARBA" id="ARBA00005446"/>
    </source>
</evidence>
<proteinExistence type="inferred from homology"/>
<evidence type="ECO:0000256" key="3">
    <source>
        <dbReference type="ARBA" id="ARBA00022741"/>
    </source>
</evidence>
<dbReference type="RefSeq" id="WP_294563414.1">
    <property type="nucleotide sequence ID" value="NZ_CADCTE010000002.1"/>
</dbReference>
<dbReference type="NCBIfam" id="TIGR00614">
    <property type="entry name" value="recQ_fam"/>
    <property type="match status" value="1"/>
</dbReference>
<evidence type="ECO:0000256" key="4">
    <source>
        <dbReference type="ARBA" id="ARBA00022801"/>
    </source>
</evidence>
<dbReference type="Pfam" id="PF16124">
    <property type="entry name" value="RecQ_Zn_bind"/>
    <property type="match status" value="1"/>
</dbReference>
<dbReference type="Pfam" id="PF00271">
    <property type="entry name" value="Helicase_C"/>
    <property type="match status" value="1"/>
</dbReference>
<evidence type="ECO:0000256" key="7">
    <source>
        <dbReference type="ARBA" id="ARBA00023125"/>
    </source>
</evidence>
<evidence type="ECO:0000256" key="8">
    <source>
        <dbReference type="ARBA" id="ARBA00023235"/>
    </source>
</evidence>
<dbReference type="InterPro" id="IPR004589">
    <property type="entry name" value="DNA_helicase_ATP-dep_RecQ"/>
</dbReference>
<keyword evidence="4" id="KW-0378">Hydrolase</keyword>
<dbReference type="GO" id="GO:0016787">
    <property type="term" value="F:hydrolase activity"/>
    <property type="evidence" value="ECO:0007669"/>
    <property type="project" value="UniProtKB-KW"/>
</dbReference>
<organism evidence="15">
    <name type="scientific">uncultured Arthrobacter sp</name>
    <dbReference type="NCBI Taxonomy" id="114050"/>
    <lineage>
        <taxon>Bacteria</taxon>
        <taxon>Bacillati</taxon>
        <taxon>Actinomycetota</taxon>
        <taxon>Actinomycetes</taxon>
        <taxon>Micrococcales</taxon>
        <taxon>Micrococcaceae</taxon>
        <taxon>Arthrobacter</taxon>
        <taxon>environmental samples</taxon>
    </lineage>
</organism>
<dbReference type="PANTHER" id="PTHR13710:SF105">
    <property type="entry name" value="ATP-DEPENDENT DNA HELICASE Q1"/>
    <property type="match status" value="1"/>
</dbReference>
<name>A0A6J4H1G2_9MICC</name>
<dbReference type="PROSITE" id="PS51192">
    <property type="entry name" value="HELICASE_ATP_BIND_1"/>
    <property type="match status" value="1"/>
</dbReference>
<dbReference type="PROSITE" id="PS00690">
    <property type="entry name" value="DEAH_ATP_HELICASE"/>
    <property type="match status" value="1"/>
</dbReference>
<evidence type="ECO:0000256" key="11">
    <source>
        <dbReference type="ARBA" id="ARBA00044535"/>
    </source>
</evidence>
<dbReference type="GO" id="GO:0005524">
    <property type="term" value="F:ATP binding"/>
    <property type="evidence" value="ECO:0007669"/>
    <property type="project" value="UniProtKB-KW"/>
</dbReference>
<dbReference type="GO" id="GO:0043590">
    <property type="term" value="C:bacterial nucleoid"/>
    <property type="evidence" value="ECO:0007669"/>
    <property type="project" value="TreeGrafter"/>
</dbReference>
<dbReference type="GO" id="GO:0003677">
    <property type="term" value="F:DNA binding"/>
    <property type="evidence" value="ECO:0007669"/>
    <property type="project" value="UniProtKB-KW"/>
</dbReference>
<dbReference type="SMART" id="SM00487">
    <property type="entry name" value="DEXDc"/>
    <property type="match status" value="1"/>
</dbReference>
<evidence type="ECO:0000313" key="15">
    <source>
        <dbReference type="EMBL" id="CAA9211699.1"/>
    </source>
</evidence>
<keyword evidence="2" id="KW-0479">Metal-binding</keyword>
<dbReference type="EC" id="5.6.2.4" evidence="10"/>
<keyword evidence="5 15" id="KW-0347">Helicase</keyword>
<dbReference type="Pfam" id="PF00270">
    <property type="entry name" value="DEAD"/>
    <property type="match status" value="1"/>
</dbReference>
<dbReference type="InterPro" id="IPR014001">
    <property type="entry name" value="Helicase_ATP-bd"/>
</dbReference>
<dbReference type="InterPro" id="IPR001650">
    <property type="entry name" value="Helicase_C-like"/>
</dbReference>
<dbReference type="AlphaFoldDB" id="A0A6J4H1G2"/>
<dbReference type="InterPro" id="IPR002464">
    <property type="entry name" value="DNA/RNA_helicase_DEAH_CS"/>
</dbReference>
<dbReference type="GO" id="GO:0030894">
    <property type="term" value="C:replisome"/>
    <property type="evidence" value="ECO:0007669"/>
    <property type="project" value="TreeGrafter"/>
</dbReference>
<dbReference type="InterPro" id="IPR011545">
    <property type="entry name" value="DEAD/DEAH_box_helicase_dom"/>
</dbReference>